<keyword evidence="2" id="KW-0812">Transmembrane</keyword>
<gene>
    <name evidence="3" type="ORF">TERG_12203</name>
</gene>
<dbReference type="EMBL" id="GG700652">
    <property type="protein sequence ID" value="KFL61768.1"/>
    <property type="molecule type" value="Genomic_DNA"/>
</dbReference>
<dbReference type="HOGENOM" id="CLU_1769424_0_0_1"/>
<feature type="region of interest" description="Disordered" evidence="1">
    <location>
        <begin position="126"/>
        <end position="147"/>
    </location>
</feature>
<dbReference type="VEuPathDB" id="FungiDB:TERG_12203"/>
<dbReference type="Proteomes" id="UP000008864">
    <property type="component" value="Unassembled WGS sequence"/>
</dbReference>
<dbReference type="AlphaFoldDB" id="A0A080WUK7"/>
<proteinExistence type="predicted"/>
<keyword evidence="2" id="KW-0472">Membrane</keyword>
<reference evidence="4" key="1">
    <citation type="journal article" date="2012" name="MBio">
        <title>Comparative genome analysis of Trichophyton rubrum and related dermatophytes reveals candidate genes involved in infection.</title>
        <authorList>
            <person name="Martinez D.A."/>
            <person name="Oliver B.G."/>
            <person name="Graeser Y."/>
            <person name="Goldberg J.M."/>
            <person name="Li W."/>
            <person name="Martinez-Rossi N.M."/>
            <person name="Monod M."/>
            <person name="Shelest E."/>
            <person name="Barton R.C."/>
            <person name="Birch E."/>
            <person name="Brakhage A.A."/>
            <person name="Chen Z."/>
            <person name="Gurr S.J."/>
            <person name="Heiman D."/>
            <person name="Heitman J."/>
            <person name="Kosti I."/>
            <person name="Rossi A."/>
            <person name="Saif S."/>
            <person name="Samalova M."/>
            <person name="Saunders C.W."/>
            <person name="Shea T."/>
            <person name="Summerbell R.C."/>
            <person name="Xu J."/>
            <person name="Young S."/>
            <person name="Zeng Q."/>
            <person name="Birren B.W."/>
            <person name="Cuomo C.A."/>
            <person name="White T.C."/>
        </authorList>
    </citation>
    <scope>NUCLEOTIDE SEQUENCE [LARGE SCALE GENOMIC DNA]</scope>
    <source>
        <strain evidence="4">ATCC MYA-4607 / CBS 118892</strain>
    </source>
</reference>
<feature type="transmembrane region" description="Helical" evidence="2">
    <location>
        <begin position="107"/>
        <end position="129"/>
    </location>
</feature>
<name>A0A080WUK7_TRIRC</name>
<evidence type="ECO:0000256" key="1">
    <source>
        <dbReference type="SAM" id="MobiDB-lite"/>
    </source>
</evidence>
<dbReference type="RefSeq" id="XP_047606437.1">
    <property type="nucleotide sequence ID" value="XM_047751197.1"/>
</dbReference>
<sequence length="147" mass="15240">MAEEGCLENPFAAARAAPGREVVEAFGVGEKDSEEDLGLNDGRPGLLAADSCDCRRAGEYGRLPVDAEATGPPWPAAPLSGHIFALSVHSRRRSASKRAPKRACLRAPGVAVAIAITAGVSVSVSVSAASSSSRRRPARPLVRPRAD</sequence>
<organism evidence="3 4">
    <name type="scientific">Trichophyton rubrum (strain ATCC MYA-4607 / CBS 118892)</name>
    <name type="common">Athlete's foot fungus</name>
    <dbReference type="NCBI Taxonomy" id="559305"/>
    <lineage>
        <taxon>Eukaryota</taxon>
        <taxon>Fungi</taxon>
        <taxon>Dikarya</taxon>
        <taxon>Ascomycota</taxon>
        <taxon>Pezizomycotina</taxon>
        <taxon>Eurotiomycetes</taxon>
        <taxon>Eurotiomycetidae</taxon>
        <taxon>Onygenales</taxon>
        <taxon>Arthrodermataceae</taxon>
        <taxon>Trichophyton</taxon>
    </lineage>
</organism>
<keyword evidence="2" id="KW-1133">Transmembrane helix</keyword>
<evidence type="ECO:0000313" key="4">
    <source>
        <dbReference type="Proteomes" id="UP000008864"/>
    </source>
</evidence>
<keyword evidence="4" id="KW-1185">Reference proteome</keyword>
<evidence type="ECO:0000313" key="3">
    <source>
        <dbReference type="EMBL" id="KFL61768.1"/>
    </source>
</evidence>
<dbReference type="GeneID" id="71777461"/>
<accession>A0A080WUK7</accession>
<evidence type="ECO:0000256" key="2">
    <source>
        <dbReference type="SAM" id="Phobius"/>
    </source>
</evidence>
<dbReference type="InParanoid" id="A0A080WUK7"/>
<protein>
    <submittedName>
        <fullName evidence="3">Uncharacterized protein</fullName>
    </submittedName>
</protein>